<evidence type="ECO:0000256" key="2">
    <source>
        <dbReference type="ARBA" id="ARBA00022692"/>
    </source>
</evidence>
<dbReference type="AlphaFoldDB" id="A0A9D9GVD3"/>
<proteinExistence type="predicted"/>
<dbReference type="InterPro" id="IPR024163">
    <property type="entry name" value="Aerotolerance_reg_N"/>
</dbReference>
<organism evidence="7 8">
    <name type="scientific">Candidatus Egerieousia excrementavium</name>
    <dbReference type="NCBI Taxonomy" id="2840778"/>
    <lineage>
        <taxon>Bacteria</taxon>
        <taxon>Pseudomonadati</taxon>
        <taxon>Bacteroidota</taxon>
        <taxon>Bacteroidia</taxon>
        <taxon>Bacteroidales</taxon>
        <taxon>Candidatus Egerieousia</taxon>
    </lineage>
</organism>
<keyword evidence="4 5" id="KW-0472">Membrane</keyword>
<keyword evidence="1" id="KW-1003">Cell membrane</keyword>
<dbReference type="PANTHER" id="PTHR22550">
    <property type="entry name" value="SPORE GERMINATION PROTEIN"/>
    <property type="match status" value="1"/>
</dbReference>
<comment type="caution">
    <text evidence="7">The sequence shown here is derived from an EMBL/GenBank/DDBJ whole genome shotgun (WGS) entry which is preliminary data.</text>
</comment>
<evidence type="ECO:0000259" key="6">
    <source>
        <dbReference type="PROSITE" id="PS50234"/>
    </source>
</evidence>
<feature type="transmembrane region" description="Helical" evidence="5">
    <location>
        <begin position="7"/>
        <end position="24"/>
    </location>
</feature>
<dbReference type="InterPro" id="IPR036465">
    <property type="entry name" value="vWFA_dom_sf"/>
</dbReference>
<evidence type="ECO:0000313" key="7">
    <source>
        <dbReference type="EMBL" id="MBO8428555.1"/>
    </source>
</evidence>
<dbReference type="PROSITE" id="PS50234">
    <property type="entry name" value="VWFA"/>
    <property type="match status" value="1"/>
</dbReference>
<reference evidence="7" key="1">
    <citation type="submission" date="2020-10" db="EMBL/GenBank/DDBJ databases">
        <authorList>
            <person name="Gilroy R."/>
        </authorList>
    </citation>
    <scope>NUCLEOTIDE SEQUENCE</scope>
    <source>
        <strain evidence="7">15467</strain>
    </source>
</reference>
<dbReference type="InterPro" id="IPR033881">
    <property type="entry name" value="vWA_BatA_type"/>
</dbReference>
<dbReference type="InterPro" id="IPR050768">
    <property type="entry name" value="UPF0353/GerABKA_families"/>
</dbReference>
<feature type="transmembrane region" description="Helical" evidence="5">
    <location>
        <begin position="55"/>
        <end position="73"/>
    </location>
</feature>
<evidence type="ECO:0000256" key="4">
    <source>
        <dbReference type="ARBA" id="ARBA00023136"/>
    </source>
</evidence>
<dbReference type="SMART" id="SM00327">
    <property type="entry name" value="VWA"/>
    <property type="match status" value="1"/>
</dbReference>
<sequence>MFFEYPKLLWLLALPVLLILFYLYRELSGKNPYFTVSTIVPWSARGSGIKRYTRHVPFVLRIIAISAIVVAIARPRSSSVYERIDTEGIDIILALDVSTSMLARDFTPDRINAAKEIAIQFIAERPTDRIGVVVFAGESYTQSPLTTDRATLINLVKEIECGLIDDGTAIGNGLTTAVARLKDSQAKSRVVILLTDGVNNAGEISPQMAVEIAKTYGIRVYTIGVGAMGTAPYPVMTPFGVELQQMKVEIDEPLLQNIAEETGGEYFRATDNSKLLEIYGEINKMEKSKTMVDSFPIYKELFMRFALIALCAILLEMALRFFVIRQLPD</sequence>
<keyword evidence="2 5" id="KW-0812">Transmembrane</keyword>
<dbReference type="InterPro" id="IPR002035">
    <property type="entry name" value="VWF_A"/>
</dbReference>
<feature type="transmembrane region" description="Helical" evidence="5">
    <location>
        <begin position="301"/>
        <end position="323"/>
    </location>
</feature>
<evidence type="ECO:0000256" key="3">
    <source>
        <dbReference type="ARBA" id="ARBA00022989"/>
    </source>
</evidence>
<dbReference type="Pfam" id="PF00092">
    <property type="entry name" value="VWA"/>
    <property type="match status" value="1"/>
</dbReference>
<evidence type="ECO:0000313" key="8">
    <source>
        <dbReference type="Proteomes" id="UP000823635"/>
    </source>
</evidence>
<dbReference type="EMBL" id="JADINB010000031">
    <property type="protein sequence ID" value="MBO8428555.1"/>
    <property type="molecule type" value="Genomic_DNA"/>
</dbReference>
<protein>
    <submittedName>
        <fullName evidence="7">VWA domain-containing protein</fullName>
    </submittedName>
</protein>
<dbReference type="SUPFAM" id="SSF53300">
    <property type="entry name" value="vWA-like"/>
    <property type="match status" value="1"/>
</dbReference>
<gene>
    <name evidence="7" type="ORF">IAC68_01290</name>
</gene>
<evidence type="ECO:0000256" key="1">
    <source>
        <dbReference type="ARBA" id="ARBA00022475"/>
    </source>
</evidence>
<reference evidence="7" key="2">
    <citation type="journal article" date="2021" name="PeerJ">
        <title>Extensive microbial diversity within the chicken gut microbiome revealed by metagenomics and culture.</title>
        <authorList>
            <person name="Gilroy R."/>
            <person name="Ravi A."/>
            <person name="Getino M."/>
            <person name="Pursley I."/>
            <person name="Horton D.L."/>
            <person name="Alikhan N.F."/>
            <person name="Baker D."/>
            <person name="Gharbi K."/>
            <person name="Hall N."/>
            <person name="Watson M."/>
            <person name="Adriaenssens E.M."/>
            <person name="Foster-Nyarko E."/>
            <person name="Jarju S."/>
            <person name="Secka A."/>
            <person name="Antonio M."/>
            <person name="Oren A."/>
            <person name="Chaudhuri R.R."/>
            <person name="La Ragione R."/>
            <person name="Hildebrand F."/>
            <person name="Pallen M.J."/>
        </authorList>
    </citation>
    <scope>NUCLEOTIDE SEQUENCE</scope>
    <source>
        <strain evidence="7">15467</strain>
    </source>
</reference>
<dbReference type="Pfam" id="PF07584">
    <property type="entry name" value="BatA"/>
    <property type="match status" value="1"/>
</dbReference>
<evidence type="ECO:0000256" key="5">
    <source>
        <dbReference type="SAM" id="Phobius"/>
    </source>
</evidence>
<name>A0A9D9GVD3_9BACT</name>
<dbReference type="Gene3D" id="3.40.50.410">
    <property type="entry name" value="von Willebrand factor, type A domain"/>
    <property type="match status" value="1"/>
</dbReference>
<dbReference type="PANTHER" id="PTHR22550:SF5">
    <property type="entry name" value="LEUCINE ZIPPER PROTEIN 4"/>
    <property type="match status" value="1"/>
</dbReference>
<dbReference type="CDD" id="cd01467">
    <property type="entry name" value="vWA_BatA_type"/>
    <property type="match status" value="1"/>
</dbReference>
<dbReference type="Proteomes" id="UP000823635">
    <property type="component" value="Unassembled WGS sequence"/>
</dbReference>
<keyword evidence="3 5" id="KW-1133">Transmembrane helix</keyword>
<accession>A0A9D9GVD3</accession>
<feature type="domain" description="VWFA" evidence="6">
    <location>
        <begin position="90"/>
        <end position="282"/>
    </location>
</feature>